<protein>
    <recommendedName>
        <fullName evidence="4">Outer membrane protein beta-barrel domain-containing protein</fullName>
    </recommendedName>
</protein>
<evidence type="ECO:0000256" key="1">
    <source>
        <dbReference type="SAM" id="SignalP"/>
    </source>
</evidence>
<feature type="chain" id="PRO_5036876450" description="Outer membrane protein beta-barrel domain-containing protein" evidence="1">
    <location>
        <begin position="21"/>
        <end position="266"/>
    </location>
</feature>
<evidence type="ECO:0000313" key="2">
    <source>
        <dbReference type="EMBL" id="MBL0763655.1"/>
    </source>
</evidence>
<comment type="caution">
    <text evidence="2">The sequence shown here is derived from an EMBL/GenBank/DDBJ whole genome shotgun (WGS) entry which is preliminary data.</text>
</comment>
<evidence type="ECO:0008006" key="4">
    <source>
        <dbReference type="Google" id="ProtNLM"/>
    </source>
</evidence>
<gene>
    <name evidence="2" type="ORF">JKP34_00240</name>
</gene>
<dbReference type="EMBL" id="JAERQG010000001">
    <property type="protein sequence ID" value="MBL0763655.1"/>
    <property type="molecule type" value="Genomic_DNA"/>
</dbReference>
<sequence>MTKIYSLLFLTVFATQNVSAQDDDFQKRIFFTTGVGGSYVNVIDQGISPLLYSGVGGAAQFGHIEDREKGYSQSYGRFDFNLLDSETSGATIYSYKAEGSYQHYFKSLGNDEGKWRFYTGFSTHFKWVLRDHTSFTNNSQHIETRFSLAPSAMLRRPFELWSKSFELGLFTHLPLITYANRPLFASTKFPALVNNEDPAWYDYLTNGKVYSWGKYFNIRTQTYLNYYFKNGNGLKLDYYWSYDSLKDVNPIKTGEHAIIISTLFKL</sequence>
<dbReference type="AlphaFoldDB" id="A0A937DH50"/>
<name>A0A937DH50_9BACT</name>
<feature type="signal peptide" evidence="1">
    <location>
        <begin position="1"/>
        <end position="20"/>
    </location>
</feature>
<evidence type="ECO:0000313" key="3">
    <source>
        <dbReference type="Proteomes" id="UP000642920"/>
    </source>
</evidence>
<keyword evidence="1" id="KW-0732">Signal</keyword>
<accession>A0A937DH50</accession>
<reference evidence="2" key="1">
    <citation type="submission" date="2021-01" db="EMBL/GenBank/DDBJ databases">
        <title>Marivirga sp. nov., isolated from intertidal surface sediments.</title>
        <authorList>
            <person name="Zhang M."/>
        </authorList>
    </citation>
    <scope>NUCLEOTIDE SEQUENCE</scope>
    <source>
        <strain evidence="2">SM1354</strain>
    </source>
</reference>
<dbReference type="Proteomes" id="UP000642920">
    <property type="component" value="Unassembled WGS sequence"/>
</dbReference>
<dbReference type="RefSeq" id="WP_201916494.1">
    <property type="nucleotide sequence ID" value="NZ_JAERQG010000001.1"/>
</dbReference>
<organism evidence="2 3">
    <name type="scientific">Marivirga atlantica</name>
    <dbReference type="NCBI Taxonomy" id="1548457"/>
    <lineage>
        <taxon>Bacteria</taxon>
        <taxon>Pseudomonadati</taxon>
        <taxon>Bacteroidota</taxon>
        <taxon>Cytophagia</taxon>
        <taxon>Cytophagales</taxon>
        <taxon>Marivirgaceae</taxon>
        <taxon>Marivirga</taxon>
    </lineage>
</organism>
<keyword evidence="3" id="KW-1185">Reference proteome</keyword>
<proteinExistence type="predicted"/>